<protein>
    <submittedName>
        <fullName evidence="2">Uncharacterized protein</fullName>
    </submittedName>
</protein>
<organism evidence="2 3">
    <name type="scientific">Botryobasidium botryosum (strain FD-172 SS1)</name>
    <dbReference type="NCBI Taxonomy" id="930990"/>
    <lineage>
        <taxon>Eukaryota</taxon>
        <taxon>Fungi</taxon>
        <taxon>Dikarya</taxon>
        <taxon>Basidiomycota</taxon>
        <taxon>Agaricomycotina</taxon>
        <taxon>Agaricomycetes</taxon>
        <taxon>Cantharellales</taxon>
        <taxon>Botryobasidiaceae</taxon>
        <taxon>Botryobasidium</taxon>
    </lineage>
</organism>
<proteinExistence type="predicted"/>
<dbReference type="Proteomes" id="UP000027195">
    <property type="component" value="Unassembled WGS sequence"/>
</dbReference>
<evidence type="ECO:0000256" key="1">
    <source>
        <dbReference type="SAM" id="Phobius"/>
    </source>
</evidence>
<sequence length="113" mass="12510">MRSSCPHSTSCSPSACTQLEGSSSKHRYFIIAGITYPIAMYSVAYYFLLIIAAFNCLITFPPVFLVVVCPDPTFQVSCSSRSSRAPHRNNESDAGRAISPRFYRVLILCSLMD</sequence>
<dbReference type="HOGENOM" id="CLU_2133117_0_0_1"/>
<dbReference type="InParanoid" id="A0A067LZY5"/>
<evidence type="ECO:0000313" key="2">
    <source>
        <dbReference type="EMBL" id="KDQ09043.1"/>
    </source>
</evidence>
<dbReference type="EMBL" id="KL198083">
    <property type="protein sequence ID" value="KDQ09043.1"/>
    <property type="molecule type" value="Genomic_DNA"/>
</dbReference>
<keyword evidence="1" id="KW-0812">Transmembrane</keyword>
<keyword evidence="1" id="KW-1133">Transmembrane helix</keyword>
<dbReference type="AlphaFoldDB" id="A0A067LZY5"/>
<keyword evidence="3" id="KW-1185">Reference proteome</keyword>
<reference evidence="3" key="1">
    <citation type="journal article" date="2014" name="Proc. Natl. Acad. Sci. U.S.A.">
        <title>Extensive sampling of basidiomycete genomes demonstrates inadequacy of the white-rot/brown-rot paradigm for wood decay fungi.</title>
        <authorList>
            <person name="Riley R."/>
            <person name="Salamov A.A."/>
            <person name="Brown D.W."/>
            <person name="Nagy L.G."/>
            <person name="Floudas D."/>
            <person name="Held B.W."/>
            <person name="Levasseur A."/>
            <person name="Lombard V."/>
            <person name="Morin E."/>
            <person name="Otillar R."/>
            <person name="Lindquist E.A."/>
            <person name="Sun H."/>
            <person name="LaButti K.M."/>
            <person name="Schmutz J."/>
            <person name="Jabbour D."/>
            <person name="Luo H."/>
            <person name="Baker S.E."/>
            <person name="Pisabarro A.G."/>
            <person name="Walton J.D."/>
            <person name="Blanchette R.A."/>
            <person name="Henrissat B."/>
            <person name="Martin F."/>
            <person name="Cullen D."/>
            <person name="Hibbett D.S."/>
            <person name="Grigoriev I.V."/>
        </authorList>
    </citation>
    <scope>NUCLEOTIDE SEQUENCE [LARGE SCALE GENOMIC DNA]</scope>
    <source>
        <strain evidence="3">FD-172 SS1</strain>
    </source>
</reference>
<keyword evidence="1" id="KW-0472">Membrane</keyword>
<name>A0A067LZY5_BOTB1</name>
<evidence type="ECO:0000313" key="3">
    <source>
        <dbReference type="Proteomes" id="UP000027195"/>
    </source>
</evidence>
<gene>
    <name evidence="2" type="ORF">BOTBODRAFT_538249</name>
</gene>
<accession>A0A067LZY5</accession>
<feature type="transmembrane region" description="Helical" evidence="1">
    <location>
        <begin position="28"/>
        <end position="54"/>
    </location>
</feature>